<dbReference type="EMBL" id="CP000967">
    <property type="protein sequence ID" value="ACD60154.1"/>
    <property type="molecule type" value="Genomic_DNA"/>
</dbReference>
<accession>A0A0K0GMC7</accession>
<reference evidence="1 2" key="1">
    <citation type="journal article" date="2008" name="BMC Genomics">
        <title>Genome sequence and rapid evolution of the rice pathogen Xanthomonas oryzae pv. oryzae PXO99A.</title>
        <authorList>
            <person name="Salzberg S.L."/>
            <person name="Sommer D.D."/>
            <person name="Schatz M.C."/>
            <person name="Phillippy A.M."/>
            <person name="Rabinowicz P.D."/>
            <person name="Tsuge S."/>
            <person name="Furutani A."/>
            <person name="Ochiai H."/>
            <person name="Delcher A.L."/>
            <person name="Kelley D."/>
            <person name="Madupu R."/>
            <person name="Puiu D."/>
            <person name="Radune D."/>
            <person name="Shumway M."/>
            <person name="Trapnell C."/>
            <person name="Aparna G."/>
            <person name="Jha G."/>
            <person name="Pandey A."/>
            <person name="Patil P.B."/>
            <person name="Ishihara H."/>
            <person name="Meyer D.F."/>
            <person name="Szurek B."/>
            <person name="Verdier V."/>
            <person name="Koebnik R."/>
            <person name="Dow J.M."/>
            <person name="Ryan R.P."/>
            <person name="Hirata H."/>
            <person name="Tsuyumu S."/>
            <person name="Won Lee S."/>
            <person name="Seo Y.S."/>
            <person name="Sriariyanum M."/>
            <person name="Ronald P.C."/>
            <person name="Sonti R.V."/>
            <person name="Van Sluys M.A."/>
            <person name="Leach J.E."/>
            <person name="White F.F."/>
            <person name="Bogdanove A.J."/>
        </authorList>
    </citation>
    <scope>NUCLEOTIDE SEQUENCE [LARGE SCALE GENOMIC DNA]</scope>
    <source>
        <strain evidence="1 2">PXO99A</strain>
    </source>
</reference>
<evidence type="ECO:0000313" key="1">
    <source>
        <dbReference type="EMBL" id="ACD60154.1"/>
    </source>
</evidence>
<organism evidence="1 2">
    <name type="scientific">Xanthomonas oryzae pv. oryzae (strain PXO99A)</name>
    <dbReference type="NCBI Taxonomy" id="360094"/>
    <lineage>
        <taxon>Bacteria</taxon>
        <taxon>Pseudomonadati</taxon>
        <taxon>Pseudomonadota</taxon>
        <taxon>Gammaproteobacteria</taxon>
        <taxon>Lysobacterales</taxon>
        <taxon>Lysobacteraceae</taxon>
        <taxon>Xanthomonas</taxon>
    </lineage>
</organism>
<proteinExistence type="predicted"/>
<dbReference type="HOGENOM" id="CLU_2756869_0_0_6"/>
<sequence>MLRERLQQLPGLESVDGVFVQRGLADDPFEQHYLEIRRKEGRLYTDAQVRSLPRPGGKLGQRWNGACARC</sequence>
<protein>
    <submittedName>
        <fullName evidence="1">Uncharacterized protein</fullName>
    </submittedName>
</protein>
<name>A0A0K0GMC7_XANOP</name>
<gene>
    <name evidence="1" type="ordered locus">PXO_01902</name>
</gene>
<dbReference type="AlphaFoldDB" id="A0A0K0GMC7"/>
<dbReference type="KEGG" id="xop:PXO_01902"/>
<dbReference type="Proteomes" id="UP000001740">
    <property type="component" value="Chromosome"/>
</dbReference>
<dbReference type="eggNOG" id="COG2226">
    <property type="taxonomic scope" value="Bacteria"/>
</dbReference>
<evidence type="ECO:0000313" key="2">
    <source>
        <dbReference type="Proteomes" id="UP000001740"/>
    </source>
</evidence>